<dbReference type="EMBL" id="BMOD01000011">
    <property type="protein sequence ID" value="GGJ41215.1"/>
    <property type="molecule type" value="Genomic_DNA"/>
</dbReference>
<evidence type="ECO:0000256" key="1">
    <source>
        <dbReference type="SAM" id="Phobius"/>
    </source>
</evidence>
<reference evidence="3" key="1">
    <citation type="journal article" date="2019" name="Int. J. Syst. Evol. Microbiol.">
        <title>The Global Catalogue of Microorganisms (GCM) 10K type strain sequencing project: providing services to taxonomists for standard genome sequencing and annotation.</title>
        <authorList>
            <consortium name="The Broad Institute Genomics Platform"/>
            <consortium name="The Broad Institute Genome Sequencing Center for Infectious Disease"/>
            <person name="Wu L."/>
            <person name="Ma J."/>
        </authorList>
    </citation>
    <scope>NUCLEOTIDE SEQUENCE [LARGE SCALE GENOMIC DNA]</scope>
    <source>
        <strain evidence="3">JCM 14370</strain>
    </source>
</reference>
<feature type="transmembrane region" description="Helical" evidence="1">
    <location>
        <begin position="62"/>
        <end position="80"/>
    </location>
</feature>
<feature type="transmembrane region" description="Helical" evidence="1">
    <location>
        <begin position="12"/>
        <end position="31"/>
    </location>
</feature>
<sequence>MSGSAPRPLNETAGLWYLALNVLVPGVWALVSPQGFYQNFPLPGHAWVAAEGPYNEHLLRDFGSLQLSLAALTLLSLFWPRQVNTRVVAICTLVYGLPHLIYHLMHLQAFSGPLDMVAAVLLLALQVMVPILLLVHAPPEPGRTP</sequence>
<evidence type="ECO:0008006" key="4">
    <source>
        <dbReference type="Google" id="ProtNLM"/>
    </source>
</evidence>
<keyword evidence="1" id="KW-0472">Membrane</keyword>
<feature type="transmembrane region" description="Helical" evidence="1">
    <location>
        <begin position="87"/>
        <end position="105"/>
    </location>
</feature>
<protein>
    <recommendedName>
        <fullName evidence="4">DUF4345 domain-containing protein</fullName>
    </recommendedName>
</protein>
<dbReference type="Proteomes" id="UP000632222">
    <property type="component" value="Unassembled WGS sequence"/>
</dbReference>
<evidence type="ECO:0000313" key="3">
    <source>
        <dbReference type="Proteomes" id="UP000632222"/>
    </source>
</evidence>
<organism evidence="2 3">
    <name type="scientific">Deinococcus roseus</name>
    <dbReference type="NCBI Taxonomy" id="392414"/>
    <lineage>
        <taxon>Bacteria</taxon>
        <taxon>Thermotogati</taxon>
        <taxon>Deinococcota</taxon>
        <taxon>Deinococci</taxon>
        <taxon>Deinococcales</taxon>
        <taxon>Deinococcaceae</taxon>
        <taxon>Deinococcus</taxon>
    </lineage>
</organism>
<keyword evidence="1" id="KW-0812">Transmembrane</keyword>
<name>A0ABQ2D174_9DEIO</name>
<accession>A0ABQ2D174</accession>
<evidence type="ECO:0000313" key="2">
    <source>
        <dbReference type="EMBL" id="GGJ41215.1"/>
    </source>
</evidence>
<proteinExistence type="predicted"/>
<keyword evidence="1" id="KW-1133">Transmembrane helix</keyword>
<gene>
    <name evidence="2" type="ORF">GCM10008938_29020</name>
</gene>
<comment type="caution">
    <text evidence="2">The sequence shown here is derived from an EMBL/GenBank/DDBJ whole genome shotgun (WGS) entry which is preliminary data.</text>
</comment>
<dbReference type="RefSeq" id="WP_189003509.1">
    <property type="nucleotide sequence ID" value="NZ_BMOD01000011.1"/>
</dbReference>
<keyword evidence="3" id="KW-1185">Reference proteome</keyword>
<feature type="transmembrane region" description="Helical" evidence="1">
    <location>
        <begin position="117"/>
        <end position="135"/>
    </location>
</feature>